<keyword evidence="4 7" id="KW-0238">DNA-binding</keyword>
<organism evidence="10 11">
    <name type="scientific">Peromyscus maniculatus bairdii</name>
    <name type="common">Prairie deer mouse</name>
    <dbReference type="NCBI Taxonomy" id="230844"/>
    <lineage>
        <taxon>Eukaryota</taxon>
        <taxon>Metazoa</taxon>
        <taxon>Chordata</taxon>
        <taxon>Craniata</taxon>
        <taxon>Vertebrata</taxon>
        <taxon>Euteleostomi</taxon>
        <taxon>Mammalia</taxon>
        <taxon>Eutheria</taxon>
        <taxon>Euarchontoglires</taxon>
        <taxon>Glires</taxon>
        <taxon>Rodentia</taxon>
        <taxon>Myomorpha</taxon>
        <taxon>Muroidea</taxon>
        <taxon>Cricetidae</taxon>
        <taxon>Neotominae</taxon>
        <taxon>Peromyscus</taxon>
    </lineage>
</organism>
<keyword evidence="6 7" id="KW-0539">Nucleus</keyword>
<dbReference type="InterPro" id="IPR049624">
    <property type="entry name" value="FOXN1_4"/>
</dbReference>
<evidence type="ECO:0000256" key="5">
    <source>
        <dbReference type="ARBA" id="ARBA00023163"/>
    </source>
</evidence>
<dbReference type="RefSeq" id="XP_006977535.1">
    <property type="nucleotide sequence ID" value="XM_006977473.3"/>
</dbReference>
<evidence type="ECO:0000256" key="6">
    <source>
        <dbReference type="ARBA" id="ARBA00023242"/>
    </source>
</evidence>
<dbReference type="SMART" id="SM00339">
    <property type="entry name" value="FH"/>
    <property type="match status" value="1"/>
</dbReference>
<dbReference type="GO" id="GO:0001228">
    <property type="term" value="F:DNA-binding transcription activator activity, RNA polymerase II-specific"/>
    <property type="evidence" value="ECO:0007669"/>
    <property type="project" value="Ensembl"/>
</dbReference>
<evidence type="ECO:0000313" key="10">
    <source>
        <dbReference type="Ensembl" id="ENSPEMP00000011415.2"/>
    </source>
</evidence>
<sequence length="649" mass="68860">MVSLLPPQTDVTLPGSTRLEGEPQGDLMQAPGLPGSPAPQSKHANFSCSSFVPDGAPERAPSLPPHSPSIASPGPEQIQGHCTAGPGPGSFCPSPSDKYPGFGFEEGPAGSPGRFLKSNHMPFHPYKRHFHEDIFPEAQTAMTLDGHSFKTPGALEAFEEIPVDVGDTEAFLPGFPAEAWCNGLPYPSQEHSQVLQRSEVKVKAPALDSGPGMYCYQPPLQQHMYCSQPAFHQYSPGGGSYPVPYLGSAHYPYQRITPQASADGHQPLFPKPIYSYSILIFMALKNSKTGSLPVSEIYNFMTEHFPYFKTAPDGWKNSVRHNLSLNKCFEKVENKSGSSSRKGCLWALNPSKIDKMQEELQKWKRKDPIAVRKSMAKPEELDSLIGDKREKLGSPLLGCPPPGMAGPGSIRPLAPSAGLSQPLHPMHPAPGPMPGKNPLQDLLGGHAPSCYGQTYPHLSPSLAPSGHPQPLFPQPDGHLELQAQPVTPQDSPLPAHTPPSHSAKLLAEPSPARTVHDSLLPDGDLGTDLDAINPSLTDFDFQGNLWEQLKDDSLTLDPLALATSSPTSSSSMLPPPPAAHCFPPGPCLSEAGNGAGELAPPGSGGPGALGDLHLGTLYSAFVELEPTPSSAAAGPAVYLSPGSKPMALA</sequence>
<dbReference type="CTD" id="8456"/>
<feature type="compositionally biased region" description="Polar residues" evidence="8">
    <location>
        <begin position="38"/>
        <end position="50"/>
    </location>
</feature>
<dbReference type="PRINTS" id="PR00053">
    <property type="entry name" value="FORKHEAD"/>
</dbReference>
<dbReference type="GO" id="GO:0043029">
    <property type="term" value="P:T cell homeostasis"/>
    <property type="evidence" value="ECO:0007669"/>
    <property type="project" value="Ensembl"/>
</dbReference>
<dbReference type="Proteomes" id="UP000694547">
    <property type="component" value="Chromosome 8"/>
</dbReference>
<dbReference type="GO" id="GO:0048514">
    <property type="term" value="P:blood vessel morphogenesis"/>
    <property type="evidence" value="ECO:0007669"/>
    <property type="project" value="Ensembl"/>
</dbReference>
<dbReference type="GO" id="GO:0001942">
    <property type="term" value="P:hair follicle development"/>
    <property type="evidence" value="ECO:0007669"/>
    <property type="project" value="Ensembl"/>
</dbReference>
<dbReference type="GeneID" id="102905358"/>
<feature type="region of interest" description="Disordered" evidence="8">
    <location>
        <begin position="1"/>
        <end position="106"/>
    </location>
</feature>
<keyword evidence="3" id="KW-0805">Transcription regulation</keyword>
<dbReference type="PROSITE" id="PS00658">
    <property type="entry name" value="FORK_HEAD_2"/>
    <property type="match status" value="1"/>
</dbReference>
<dbReference type="OrthoDB" id="10070006at2759"/>
<dbReference type="GO" id="GO:0097536">
    <property type="term" value="P:thymus epithelium morphogenesis"/>
    <property type="evidence" value="ECO:0007669"/>
    <property type="project" value="Ensembl"/>
</dbReference>
<feature type="compositionally biased region" description="Pro residues" evidence="8">
    <location>
        <begin position="425"/>
        <end position="435"/>
    </location>
</feature>
<keyword evidence="11" id="KW-1185">Reference proteome</keyword>
<dbReference type="GO" id="GO:0035878">
    <property type="term" value="P:nail development"/>
    <property type="evidence" value="ECO:0007669"/>
    <property type="project" value="Ensembl"/>
</dbReference>
<dbReference type="GO" id="GO:0005634">
    <property type="term" value="C:nucleus"/>
    <property type="evidence" value="ECO:0007669"/>
    <property type="project" value="UniProtKB-SubCell"/>
</dbReference>
<feature type="domain" description="Fork-head" evidence="9">
    <location>
        <begin position="271"/>
        <end position="367"/>
    </location>
</feature>
<protein>
    <submittedName>
        <fullName evidence="10">Forkhead box N1</fullName>
    </submittedName>
</protein>
<dbReference type="PROSITE" id="PS50039">
    <property type="entry name" value="FORK_HEAD_3"/>
    <property type="match status" value="1"/>
</dbReference>
<feature type="DNA-binding region" description="Fork-head" evidence="7">
    <location>
        <begin position="271"/>
        <end position="367"/>
    </location>
</feature>
<accession>A0A6I9L6Q0</accession>
<reference evidence="10" key="3">
    <citation type="submission" date="2025-09" db="UniProtKB">
        <authorList>
            <consortium name="Ensembl"/>
        </authorList>
    </citation>
    <scope>IDENTIFICATION</scope>
</reference>
<evidence type="ECO:0000256" key="2">
    <source>
        <dbReference type="ARBA" id="ARBA00022473"/>
    </source>
</evidence>
<evidence type="ECO:0000313" key="11">
    <source>
        <dbReference type="Proteomes" id="UP000694547"/>
    </source>
</evidence>
<dbReference type="GO" id="GO:0002360">
    <property type="term" value="P:T cell lineage commitment"/>
    <property type="evidence" value="ECO:0007669"/>
    <property type="project" value="Ensembl"/>
</dbReference>
<dbReference type="CDD" id="cd20056">
    <property type="entry name" value="FH_FOXN1"/>
    <property type="match status" value="1"/>
</dbReference>
<dbReference type="InterPro" id="IPR047401">
    <property type="entry name" value="FH_FOXN1"/>
</dbReference>
<reference evidence="10" key="2">
    <citation type="submission" date="2025-08" db="UniProtKB">
        <authorList>
            <consortium name="Ensembl"/>
        </authorList>
    </citation>
    <scope>IDENTIFICATION</scope>
</reference>
<dbReference type="GO" id="GO:0097535">
    <property type="term" value="P:lymphoid lineage cell migration into thymus"/>
    <property type="evidence" value="ECO:0007669"/>
    <property type="project" value="Ensembl"/>
</dbReference>
<keyword evidence="5" id="KW-0804">Transcription</keyword>
<evidence type="ECO:0000256" key="8">
    <source>
        <dbReference type="SAM" id="MobiDB-lite"/>
    </source>
</evidence>
<dbReference type="PANTHER" id="PTHR46721:SF1">
    <property type="entry name" value="FORKHEAD BOX PROTEIN N1"/>
    <property type="match status" value="1"/>
</dbReference>
<dbReference type="InterPro" id="IPR001766">
    <property type="entry name" value="Fork_head_dom"/>
</dbReference>
<dbReference type="AlphaFoldDB" id="A0A6I9L6Q0"/>
<evidence type="ECO:0000256" key="4">
    <source>
        <dbReference type="ARBA" id="ARBA00023125"/>
    </source>
</evidence>
<feature type="region of interest" description="Disordered" evidence="8">
    <location>
        <begin position="455"/>
        <end position="521"/>
    </location>
</feature>
<dbReference type="Gene3D" id="1.10.10.10">
    <property type="entry name" value="Winged helix-like DNA-binding domain superfamily/Winged helix DNA-binding domain"/>
    <property type="match status" value="1"/>
</dbReference>
<dbReference type="GO" id="GO:0030858">
    <property type="term" value="P:positive regulation of epithelial cell differentiation"/>
    <property type="evidence" value="ECO:0007669"/>
    <property type="project" value="Ensembl"/>
</dbReference>
<reference evidence="10 11" key="1">
    <citation type="submission" date="2018-10" db="EMBL/GenBank/DDBJ databases">
        <title>Improved assembly of the deer mouse Peromyscus maniculatus genome.</title>
        <authorList>
            <person name="Lassance J.-M."/>
            <person name="Hoekstra H.E."/>
        </authorList>
    </citation>
    <scope>NUCLEOTIDE SEQUENCE [LARGE SCALE GENOMIC DNA]</scope>
</reference>
<name>A0A6I9L6Q0_PERMB</name>
<proteinExistence type="predicted"/>
<dbReference type="InterPro" id="IPR036390">
    <property type="entry name" value="WH_DNA-bd_sf"/>
</dbReference>
<evidence type="ECO:0000259" key="9">
    <source>
        <dbReference type="PROSITE" id="PS50039"/>
    </source>
</evidence>
<dbReference type="InterPro" id="IPR036388">
    <property type="entry name" value="WH-like_DNA-bd_sf"/>
</dbReference>
<dbReference type="FunFam" id="1.10.10.10:FF:000122">
    <property type="entry name" value="Forkhead box protein N1"/>
    <property type="match status" value="1"/>
</dbReference>
<evidence type="ECO:0000256" key="7">
    <source>
        <dbReference type="PROSITE-ProRule" id="PRU00089"/>
    </source>
</evidence>
<dbReference type="PANTHER" id="PTHR46721">
    <property type="entry name" value="FORKHEAD BOX PROTEIN N1"/>
    <property type="match status" value="1"/>
</dbReference>
<dbReference type="GO" id="GO:0000976">
    <property type="term" value="F:transcription cis-regulatory region binding"/>
    <property type="evidence" value="ECO:0007669"/>
    <property type="project" value="TreeGrafter"/>
</dbReference>
<dbReference type="GO" id="GO:1902232">
    <property type="term" value="P:regulation of positive thymic T cell selection"/>
    <property type="evidence" value="ECO:0007669"/>
    <property type="project" value="Ensembl"/>
</dbReference>
<keyword evidence="2" id="KW-0217">Developmental protein</keyword>
<dbReference type="GO" id="GO:0030216">
    <property type="term" value="P:keratinocyte differentiation"/>
    <property type="evidence" value="ECO:0007669"/>
    <property type="project" value="Ensembl"/>
</dbReference>
<dbReference type="GeneTree" id="ENSGT00940000158029"/>
<evidence type="ECO:0000256" key="1">
    <source>
        <dbReference type="ARBA" id="ARBA00004123"/>
    </source>
</evidence>
<dbReference type="GO" id="GO:0051798">
    <property type="term" value="P:positive regulation of hair follicle development"/>
    <property type="evidence" value="ECO:0007669"/>
    <property type="project" value="Ensembl"/>
</dbReference>
<dbReference type="Pfam" id="PF00250">
    <property type="entry name" value="Forkhead"/>
    <property type="match status" value="1"/>
</dbReference>
<dbReference type="InterPro" id="IPR030456">
    <property type="entry name" value="TF_fork_head_CS_2"/>
</dbReference>
<gene>
    <name evidence="10" type="primary">Foxn1</name>
</gene>
<dbReference type="SUPFAM" id="SSF46785">
    <property type="entry name" value="Winged helix' DNA-binding domain"/>
    <property type="match status" value="1"/>
</dbReference>
<comment type="subcellular location">
    <subcellularLocation>
        <location evidence="1 7">Nucleus</location>
    </subcellularLocation>
</comment>
<evidence type="ECO:0000256" key="3">
    <source>
        <dbReference type="ARBA" id="ARBA00023015"/>
    </source>
</evidence>
<feature type="region of interest" description="Disordered" evidence="8">
    <location>
        <begin position="392"/>
        <end position="437"/>
    </location>
</feature>
<dbReference type="Ensembl" id="ENSPEMT00000015602.2">
    <property type="protein sequence ID" value="ENSPEMP00000011415.2"/>
    <property type="gene ID" value="ENSPEMG00000012058.2"/>
</dbReference>